<reference evidence="3" key="2">
    <citation type="submission" date="2019-09" db="UniProtKB">
        <authorList>
            <consortium name="WormBaseParasite"/>
        </authorList>
    </citation>
    <scope>IDENTIFICATION</scope>
</reference>
<name>A0A183G7B5_HELPZ</name>
<dbReference type="InterPro" id="IPR036691">
    <property type="entry name" value="Endo/exonu/phosph_ase_sf"/>
</dbReference>
<dbReference type="InterPro" id="IPR027124">
    <property type="entry name" value="Swc5/CFDP1/2"/>
</dbReference>
<dbReference type="EMBL" id="UZAH01030163">
    <property type="protein sequence ID" value="VDP09546.1"/>
    <property type="molecule type" value="Genomic_DNA"/>
</dbReference>
<dbReference type="PANTHER" id="PTHR23227">
    <property type="entry name" value="BUCENTAUR RELATED"/>
    <property type="match status" value="1"/>
</dbReference>
<protein>
    <submittedName>
        <fullName evidence="3">Endo/exonuclease/phosphatase domain-containing protein</fullName>
    </submittedName>
</protein>
<dbReference type="SUPFAM" id="SSF56219">
    <property type="entry name" value="DNase I-like"/>
    <property type="match status" value="1"/>
</dbReference>
<dbReference type="WBParaSite" id="HPBE_0001766301-mRNA-1">
    <property type="protein sequence ID" value="HPBE_0001766301-mRNA-1"/>
    <property type="gene ID" value="HPBE_0001766301"/>
</dbReference>
<evidence type="ECO:0000313" key="1">
    <source>
        <dbReference type="EMBL" id="VDP09546.1"/>
    </source>
</evidence>
<evidence type="ECO:0000313" key="2">
    <source>
        <dbReference type="Proteomes" id="UP000050761"/>
    </source>
</evidence>
<reference evidence="1 2" key="1">
    <citation type="submission" date="2018-11" db="EMBL/GenBank/DDBJ databases">
        <authorList>
            <consortium name="Pathogen Informatics"/>
        </authorList>
    </citation>
    <scope>NUCLEOTIDE SEQUENCE [LARGE SCALE GENOMIC DNA]</scope>
</reference>
<organism evidence="2 3">
    <name type="scientific">Heligmosomoides polygyrus</name>
    <name type="common">Parasitic roundworm</name>
    <dbReference type="NCBI Taxonomy" id="6339"/>
    <lineage>
        <taxon>Eukaryota</taxon>
        <taxon>Metazoa</taxon>
        <taxon>Ecdysozoa</taxon>
        <taxon>Nematoda</taxon>
        <taxon>Chromadorea</taxon>
        <taxon>Rhabditida</taxon>
        <taxon>Rhabditina</taxon>
        <taxon>Rhabditomorpha</taxon>
        <taxon>Strongyloidea</taxon>
        <taxon>Heligmosomidae</taxon>
        <taxon>Heligmosomoides</taxon>
    </lineage>
</organism>
<gene>
    <name evidence="1" type="ORF">HPBE_LOCUS17662</name>
</gene>
<sequence length="370" mass="41707">MVVVAGDLNGHIGAAKDGYSCHGGFGYGSRNADGERILEYADSHDLTIVNTKFRKRDSHLISFYSGNAKTQIDYVLVRRRDQGLVTDAKTVPYETVATQHRPLICSLKITPPRCKRVERCGTARIKWWRLKEKEAAVISRIRLPTVTTVDETWKEATDAITRAARLELGTTKPGRRWVDKQAWLWTDDVREKVREKKRLYHVFIGDKTVCNWRNYREARKAAKKAVAAAKAAYYAEVSEKLETRDVEPNTDTRLQAADPCDKPPSKSSCHITWLMTFKSSRDNATVYAGVDAHSQSPASVRSKTYVATLNVGMLTGRSYELVEALERRKVDFCAVQETRWSRSKSRDIGRGYKAVLCGIPRTTSGVGMIV</sequence>
<proteinExistence type="predicted"/>
<keyword evidence="2" id="KW-1185">Reference proteome</keyword>
<dbReference type="AlphaFoldDB" id="A0A183G7B5"/>
<dbReference type="OrthoDB" id="418748at2759"/>
<dbReference type="Proteomes" id="UP000050761">
    <property type="component" value="Unassembled WGS sequence"/>
</dbReference>
<dbReference type="Gene3D" id="3.60.10.10">
    <property type="entry name" value="Endonuclease/exonuclease/phosphatase"/>
    <property type="match status" value="1"/>
</dbReference>
<accession>A0A183G7B5</accession>
<accession>A0A3P8EQW9</accession>
<dbReference type="PANTHER" id="PTHR23227:SF67">
    <property type="entry name" value="CRANIOFACIAL DEVELOPMENT PROTEIN 2-LIKE"/>
    <property type="match status" value="1"/>
</dbReference>
<evidence type="ECO:0000313" key="3">
    <source>
        <dbReference type="WBParaSite" id="HPBE_0001766301-mRNA-1"/>
    </source>
</evidence>